<name>A0A0E9U018_ANGAN</name>
<dbReference type="AlphaFoldDB" id="A0A0E9U018"/>
<proteinExistence type="predicted"/>
<accession>A0A0E9U018</accession>
<reference evidence="1" key="2">
    <citation type="journal article" date="2015" name="Fish Shellfish Immunol.">
        <title>Early steps in the European eel (Anguilla anguilla)-Vibrio vulnificus interaction in the gills: Role of the RtxA13 toxin.</title>
        <authorList>
            <person name="Callol A."/>
            <person name="Pajuelo D."/>
            <person name="Ebbesson L."/>
            <person name="Teles M."/>
            <person name="MacKenzie S."/>
            <person name="Amaro C."/>
        </authorList>
    </citation>
    <scope>NUCLEOTIDE SEQUENCE</scope>
</reference>
<evidence type="ECO:0000313" key="1">
    <source>
        <dbReference type="EMBL" id="JAH59229.1"/>
    </source>
</evidence>
<protein>
    <submittedName>
        <fullName evidence="1">Uncharacterized protein</fullName>
    </submittedName>
</protein>
<organism evidence="1">
    <name type="scientific">Anguilla anguilla</name>
    <name type="common">European freshwater eel</name>
    <name type="synonym">Muraena anguilla</name>
    <dbReference type="NCBI Taxonomy" id="7936"/>
    <lineage>
        <taxon>Eukaryota</taxon>
        <taxon>Metazoa</taxon>
        <taxon>Chordata</taxon>
        <taxon>Craniata</taxon>
        <taxon>Vertebrata</taxon>
        <taxon>Euteleostomi</taxon>
        <taxon>Actinopterygii</taxon>
        <taxon>Neopterygii</taxon>
        <taxon>Teleostei</taxon>
        <taxon>Anguilliformes</taxon>
        <taxon>Anguillidae</taxon>
        <taxon>Anguilla</taxon>
    </lineage>
</organism>
<sequence>MASFCSKSSTSYEVYCLLYCRQ</sequence>
<reference evidence="1" key="1">
    <citation type="submission" date="2014-11" db="EMBL/GenBank/DDBJ databases">
        <authorList>
            <person name="Amaro Gonzalez C."/>
        </authorList>
    </citation>
    <scope>NUCLEOTIDE SEQUENCE</scope>
</reference>
<dbReference type="EMBL" id="GBXM01049348">
    <property type="protein sequence ID" value="JAH59229.1"/>
    <property type="molecule type" value="Transcribed_RNA"/>
</dbReference>